<name>A0A151P138_ALLMI</name>
<protein>
    <submittedName>
        <fullName evidence="1">Uncharacterized protein</fullName>
    </submittedName>
</protein>
<dbReference type="AlphaFoldDB" id="A0A151P138"/>
<dbReference type="EMBL" id="AKHW03001351">
    <property type="protein sequence ID" value="KYO42811.1"/>
    <property type="molecule type" value="Genomic_DNA"/>
</dbReference>
<gene>
    <name evidence="1" type="ORF">Y1Q_0016193</name>
</gene>
<sequence>MSKHLQRFHQLLLVFYCALCGTEYEALKLLKNHHKMAQDNAWRTRKQCAVVRLVISNAFGSVPPRHIFGTLCELSLPDDVLDLV</sequence>
<proteinExistence type="predicted"/>
<evidence type="ECO:0000313" key="1">
    <source>
        <dbReference type="EMBL" id="KYO42811.1"/>
    </source>
</evidence>
<dbReference type="Proteomes" id="UP000050525">
    <property type="component" value="Unassembled WGS sequence"/>
</dbReference>
<organism evidence="1 2">
    <name type="scientific">Alligator mississippiensis</name>
    <name type="common">American alligator</name>
    <dbReference type="NCBI Taxonomy" id="8496"/>
    <lineage>
        <taxon>Eukaryota</taxon>
        <taxon>Metazoa</taxon>
        <taxon>Chordata</taxon>
        <taxon>Craniata</taxon>
        <taxon>Vertebrata</taxon>
        <taxon>Euteleostomi</taxon>
        <taxon>Archelosauria</taxon>
        <taxon>Archosauria</taxon>
        <taxon>Crocodylia</taxon>
        <taxon>Alligatoridae</taxon>
        <taxon>Alligatorinae</taxon>
        <taxon>Alligator</taxon>
    </lineage>
</organism>
<evidence type="ECO:0000313" key="2">
    <source>
        <dbReference type="Proteomes" id="UP000050525"/>
    </source>
</evidence>
<reference evidence="1 2" key="1">
    <citation type="journal article" date="2012" name="Genome Biol.">
        <title>Sequencing three crocodilian genomes to illuminate the evolution of archosaurs and amniotes.</title>
        <authorList>
            <person name="St John J.A."/>
            <person name="Braun E.L."/>
            <person name="Isberg S.R."/>
            <person name="Miles L.G."/>
            <person name="Chong A.Y."/>
            <person name="Gongora J."/>
            <person name="Dalzell P."/>
            <person name="Moran C."/>
            <person name="Bed'hom B."/>
            <person name="Abzhanov A."/>
            <person name="Burgess S.C."/>
            <person name="Cooksey A.M."/>
            <person name="Castoe T.A."/>
            <person name="Crawford N.G."/>
            <person name="Densmore L.D."/>
            <person name="Drew J.C."/>
            <person name="Edwards S.V."/>
            <person name="Faircloth B.C."/>
            <person name="Fujita M.K."/>
            <person name="Greenwold M.J."/>
            <person name="Hoffmann F.G."/>
            <person name="Howard J.M."/>
            <person name="Iguchi T."/>
            <person name="Janes D.E."/>
            <person name="Khan S.Y."/>
            <person name="Kohno S."/>
            <person name="de Koning A.J."/>
            <person name="Lance S.L."/>
            <person name="McCarthy F.M."/>
            <person name="McCormack J.E."/>
            <person name="Merchant M.E."/>
            <person name="Peterson D.G."/>
            <person name="Pollock D.D."/>
            <person name="Pourmand N."/>
            <person name="Raney B.J."/>
            <person name="Roessler K.A."/>
            <person name="Sanford J.R."/>
            <person name="Sawyer R.H."/>
            <person name="Schmidt C.J."/>
            <person name="Triplett E.W."/>
            <person name="Tuberville T.D."/>
            <person name="Venegas-Anaya M."/>
            <person name="Howard J.T."/>
            <person name="Jarvis E.D."/>
            <person name="Guillette L.J.Jr."/>
            <person name="Glenn T.C."/>
            <person name="Green R.E."/>
            <person name="Ray D.A."/>
        </authorList>
    </citation>
    <scope>NUCLEOTIDE SEQUENCE [LARGE SCALE GENOMIC DNA]</scope>
    <source>
        <strain evidence="1">KSC_2009_1</strain>
    </source>
</reference>
<keyword evidence="2" id="KW-1185">Reference proteome</keyword>
<comment type="caution">
    <text evidence="1">The sequence shown here is derived from an EMBL/GenBank/DDBJ whole genome shotgun (WGS) entry which is preliminary data.</text>
</comment>
<accession>A0A151P138</accession>